<protein>
    <submittedName>
        <fullName evidence="1">YhcH/YjgK/YiaL family protein</fullName>
    </submittedName>
</protein>
<dbReference type="GO" id="GO:0005829">
    <property type="term" value="C:cytosol"/>
    <property type="evidence" value="ECO:0007669"/>
    <property type="project" value="TreeGrafter"/>
</dbReference>
<dbReference type="OrthoDB" id="9792756at2"/>
<keyword evidence="2" id="KW-1185">Reference proteome</keyword>
<organism evidence="1 2">
    <name type="scientific">Pelosinus propionicus DSM 13327</name>
    <dbReference type="NCBI Taxonomy" id="1123291"/>
    <lineage>
        <taxon>Bacteria</taxon>
        <taxon>Bacillati</taxon>
        <taxon>Bacillota</taxon>
        <taxon>Negativicutes</taxon>
        <taxon>Selenomonadales</taxon>
        <taxon>Sporomusaceae</taxon>
        <taxon>Pelosinus</taxon>
    </lineage>
</organism>
<dbReference type="InterPro" id="IPR037012">
    <property type="entry name" value="NanQ/TabA/YiaL_sf"/>
</dbReference>
<dbReference type="SUPFAM" id="SSF51197">
    <property type="entry name" value="Clavaminate synthase-like"/>
    <property type="match status" value="1"/>
</dbReference>
<dbReference type="NCBIfam" id="TIGR00022">
    <property type="entry name" value="YhcH/YjgK/YiaL family protein"/>
    <property type="match status" value="1"/>
</dbReference>
<dbReference type="PANTHER" id="PTHR34986">
    <property type="entry name" value="EVOLVED BETA-GALACTOSIDASE SUBUNIT BETA"/>
    <property type="match status" value="1"/>
</dbReference>
<proteinExistence type="predicted"/>
<reference evidence="2" key="1">
    <citation type="submission" date="2016-10" db="EMBL/GenBank/DDBJ databases">
        <authorList>
            <person name="Varghese N."/>
            <person name="Submissions S."/>
        </authorList>
    </citation>
    <scope>NUCLEOTIDE SEQUENCE [LARGE SCALE GENOMIC DNA]</scope>
    <source>
        <strain evidence="2">DSM 13327</strain>
    </source>
</reference>
<dbReference type="RefSeq" id="WP_090936652.1">
    <property type="nucleotide sequence ID" value="NZ_FOTS01000017.1"/>
</dbReference>
<sequence>MIYGQLKNFEQEKAALSPALQKGLLYLINTDLSSLPVGRHDIEGDTIFASVSEYETEPKEKRRPEAHQKYIDIQYVVSGEEMIGCCPLSPEYEVLQDELALRDLIFYQGVQQEVELLLKPGIYTILFPNDVHRPNCTLHSATKVKKVVLKIAVSAL</sequence>
<dbReference type="PANTHER" id="PTHR34986:SF1">
    <property type="entry name" value="PROTEIN YIAL"/>
    <property type="match status" value="1"/>
</dbReference>
<dbReference type="EMBL" id="FOTS01000017">
    <property type="protein sequence ID" value="SFL77286.1"/>
    <property type="molecule type" value="Genomic_DNA"/>
</dbReference>
<dbReference type="Pfam" id="PF04074">
    <property type="entry name" value="DUF386"/>
    <property type="match status" value="1"/>
</dbReference>
<dbReference type="InterPro" id="IPR004375">
    <property type="entry name" value="NanQ/TabA/YiaL"/>
</dbReference>
<gene>
    <name evidence="1" type="ORF">SAMN04490355_101730</name>
</gene>
<evidence type="ECO:0000313" key="1">
    <source>
        <dbReference type="EMBL" id="SFL77286.1"/>
    </source>
</evidence>
<evidence type="ECO:0000313" key="2">
    <source>
        <dbReference type="Proteomes" id="UP000199520"/>
    </source>
</evidence>
<accession>A0A1I4KFN0</accession>
<dbReference type="STRING" id="1123291.SAMN04490355_101730"/>
<dbReference type="Proteomes" id="UP000199520">
    <property type="component" value="Unassembled WGS sequence"/>
</dbReference>
<name>A0A1I4KFN0_9FIRM</name>
<dbReference type="Gene3D" id="2.60.120.370">
    <property type="entry name" value="YhcH/YjgK/YiaL"/>
    <property type="match status" value="1"/>
</dbReference>
<dbReference type="AlphaFoldDB" id="A0A1I4KFN0"/>